<dbReference type="SUPFAM" id="SSF47370">
    <property type="entry name" value="Bromodomain"/>
    <property type="match status" value="1"/>
</dbReference>
<sequence>MDLGHLLSSKIIHFRVNVGASEANLKIQMTLLRQQSSTWNAMLCTPGAQSEFCLLFQDPEAFRTMAQWLYSKSLDNINMNYDPTPAPAHRGLGKIAKTGHAHKVAFGWNRKSWKNWLYADEWAQKIKTPTDLGTMLAKLKEDAYASFEEIKEDMNLL</sequence>
<organism evidence="4 5">
    <name type="scientific">Coleophoma crateriformis</name>
    <dbReference type="NCBI Taxonomy" id="565419"/>
    <lineage>
        <taxon>Eukaryota</taxon>
        <taxon>Fungi</taxon>
        <taxon>Dikarya</taxon>
        <taxon>Ascomycota</taxon>
        <taxon>Pezizomycotina</taxon>
        <taxon>Leotiomycetes</taxon>
        <taxon>Helotiales</taxon>
        <taxon>Dermateaceae</taxon>
        <taxon>Coleophoma</taxon>
    </lineage>
</organism>
<comment type="caution">
    <text evidence="4">The sequence shown here is derived from an EMBL/GenBank/DDBJ whole genome shotgun (WGS) entry which is preliminary data.</text>
</comment>
<keyword evidence="1 2" id="KW-0103">Bromodomain</keyword>
<evidence type="ECO:0000256" key="1">
    <source>
        <dbReference type="ARBA" id="ARBA00023117"/>
    </source>
</evidence>
<dbReference type="InterPro" id="IPR036427">
    <property type="entry name" value="Bromodomain-like_sf"/>
</dbReference>
<dbReference type="GO" id="GO:0006325">
    <property type="term" value="P:chromatin organization"/>
    <property type="evidence" value="ECO:0007669"/>
    <property type="project" value="UniProtKB-ARBA"/>
</dbReference>
<name>A0A3D8T265_9HELO</name>
<dbReference type="PROSITE" id="PS50014">
    <property type="entry name" value="BROMODOMAIN_2"/>
    <property type="match status" value="1"/>
</dbReference>
<protein>
    <recommendedName>
        <fullName evidence="3">Bromo domain-containing protein</fullName>
    </recommendedName>
</protein>
<dbReference type="Proteomes" id="UP000256328">
    <property type="component" value="Unassembled WGS sequence"/>
</dbReference>
<reference evidence="4 5" key="1">
    <citation type="journal article" date="2018" name="IMA Fungus">
        <title>IMA Genome-F 9: Draft genome sequence of Annulohypoxylon stygium, Aspergillus mulundensis, Berkeleyomyces basicola (syn. Thielaviopsis basicola), Ceratocystis smalleyi, two Cercospora beticola strains, Coleophoma cylindrospora, Fusarium fracticaudum, Phialophora cf. hyalina, and Morchella septimelata.</title>
        <authorList>
            <person name="Wingfield B.D."/>
            <person name="Bills G.F."/>
            <person name="Dong Y."/>
            <person name="Huang W."/>
            <person name="Nel W.J."/>
            <person name="Swalarsk-Parry B.S."/>
            <person name="Vaghefi N."/>
            <person name="Wilken P.M."/>
            <person name="An Z."/>
            <person name="de Beer Z.W."/>
            <person name="De Vos L."/>
            <person name="Chen L."/>
            <person name="Duong T.A."/>
            <person name="Gao Y."/>
            <person name="Hammerbacher A."/>
            <person name="Kikkert J.R."/>
            <person name="Li Y."/>
            <person name="Li H."/>
            <person name="Li K."/>
            <person name="Li Q."/>
            <person name="Liu X."/>
            <person name="Ma X."/>
            <person name="Naidoo K."/>
            <person name="Pethybridge S.J."/>
            <person name="Sun J."/>
            <person name="Steenkamp E.T."/>
            <person name="van der Nest M.A."/>
            <person name="van Wyk S."/>
            <person name="Wingfield M.J."/>
            <person name="Xiong C."/>
            <person name="Yue Q."/>
            <person name="Zhang X."/>
        </authorList>
    </citation>
    <scope>NUCLEOTIDE SEQUENCE [LARGE SCALE GENOMIC DNA]</scope>
    <source>
        <strain evidence="4 5">BP5796</strain>
    </source>
</reference>
<evidence type="ECO:0000313" key="5">
    <source>
        <dbReference type="Proteomes" id="UP000256328"/>
    </source>
</evidence>
<dbReference type="AlphaFoldDB" id="A0A3D8T265"/>
<dbReference type="Gene3D" id="1.20.920.10">
    <property type="entry name" value="Bromodomain-like"/>
    <property type="match status" value="1"/>
</dbReference>
<accession>A0A3D8T265</accession>
<feature type="domain" description="Bromo" evidence="3">
    <location>
        <begin position="121"/>
        <end position="157"/>
    </location>
</feature>
<dbReference type="Pfam" id="PF00439">
    <property type="entry name" value="Bromodomain"/>
    <property type="match status" value="1"/>
</dbReference>
<evidence type="ECO:0000256" key="2">
    <source>
        <dbReference type="PROSITE-ProRule" id="PRU00035"/>
    </source>
</evidence>
<proteinExistence type="predicted"/>
<dbReference type="InterPro" id="IPR001487">
    <property type="entry name" value="Bromodomain"/>
</dbReference>
<dbReference type="EMBL" id="PDLN01000002">
    <property type="protein sequence ID" value="RDW92078.1"/>
    <property type="molecule type" value="Genomic_DNA"/>
</dbReference>
<evidence type="ECO:0000313" key="4">
    <source>
        <dbReference type="EMBL" id="RDW92078.1"/>
    </source>
</evidence>
<keyword evidence="5" id="KW-1185">Reference proteome</keyword>
<gene>
    <name evidence="4" type="ORF">BP5796_01472</name>
</gene>
<evidence type="ECO:0000259" key="3">
    <source>
        <dbReference type="PROSITE" id="PS50014"/>
    </source>
</evidence>